<feature type="transmembrane region" description="Helical" evidence="1">
    <location>
        <begin position="7"/>
        <end position="27"/>
    </location>
</feature>
<dbReference type="PANTHER" id="PTHR36698:SF2">
    <property type="entry name" value="MCE_MLAD DOMAIN-CONTAINING PROTEIN"/>
    <property type="match status" value="1"/>
</dbReference>
<keyword evidence="1" id="KW-0472">Membrane</keyword>
<sequence length="330" mass="36693">MEHRVRYLLLGLFVFGVGIAGVWFILWQGKYAQNDVYDYYKVNTTESVAGLNDKAPVKLRGVNVGEVERLFINPQNSEEVSIIIKIKSDTPIKTDTYALIEPQGITGLSYLQLEGGTRDAPILATSYEEKSMGIILTKPSLFSRVDQSFSHAMEKVERILEHATGVAEKTHLLLDETNIHHIQVLLENSAKTTQSLALIAQEVAKEREHLGTLIRQGVVLEEEVIDAAKSVKVAAEALSQVVEHQGVAMMDKVKTSAQSVQGVMQKIDQKVDEGMFDVARIAEDALMPAQHTLYELEILMTQLRQLAQRLEESPSDILYRSTPKPLGPGE</sequence>
<gene>
    <name evidence="3" type="ORF">JWV37_08940</name>
</gene>
<dbReference type="Pfam" id="PF02470">
    <property type="entry name" value="MlaD"/>
    <property type="match status" value="1"/>
</dbReference>
<reference evidence="3" key="2">
    <citation type="submission" date="2021-02" db="EMBL/GenBank/DDBJ databases">
        <authorList>
            <person name="Merkel A.Y."/>
        </authorList>
    </citation>
    <scope>NUCLEOTIDE SEQUENCE</scope>
    <source>
        <strain evidence="3">T05b</strain>
    </source>
</reference>
<dbReference type="RefSeq" id="WP_205459454.1">
    <property type="nucleotide sequence ID" value="NZ_JAFHKK010000019.1"/>
</dbReference>
<dbReference type="Proteomes" id="UP000703590">
    <property type="component" value="Unassembled WGS sequence"/>
</dbReference>
<evidence type="ECO:0000313" key="3">
    <source>
        <dbReference type="EMBL" id="MBN2964907.1"/>
    </source>
</evidence>
<dbReference type="PANTHER" id="PTHR36698">
    <property type="entry name" value="BLL5892 PROTEIN"/>
    <property type="match status" value="1"/>
</dbReference>
<dbReference type="InterPro" id="IPR003399">
    <property type="entry name" value="Mce/MlaD"/>
</dbReference>
<evidence type="ECO:0000256" key="1">
    <source>
        <dbReference type="SAM" id="Phobius"/>
    </source>
</evidence>
<keyword evidence="4" id="KW-1185">Reference proteome</keyword>
<keyword evidence="1" id="KW-1133">Transmembrane helix</keyword>
<reference evidence="3" key="1">
    <citation type="submission" date="2021-02" db="EMBL/GenBank/DDBJ databases">
        <title>Sulfurospirillum tamanensis sp. nov.</title>
        <authorList>
            <person name="Frolova A."/>
            <person name="Merkel A."/>
            <person name="Slobodkin A."/>
        </authorList>
    </citation>
    <scope>NUCLEOTIDE SEQUENCE</scope>
    <source>
        <strain evidence="3">T05b</strain>
    </source>
</reference>
<protein>
    <submittedName>
        <fullName evidence="3">MCE family protein</fullName>
    </submittedName>
</protein>
<feature type="domain" description="Mce/MlaD" evidence="2">
    <location>
        <begin position="43"/>
        <end position="116"/>
    </location>
</feature>
<evidence type="ECO:0000313" key="4">
    <source>
        <dbReference type="Proteomes" id="UP000703590"/>
    </source>
</evidence>
<evidence type="ECO:0000259" key="2">
    <source>
        <dbReference type="Pfam" id="PF02470"/>
    </source>
</evidence>
<name>A0ABS2WTB9_9BACT</name>
<comment type="caution">
    <text evidence="3">The sequence shown here is derived from an EMBL/GenBank/DDBJ whole genome shotgun (WGS) entry which is preliminary data.</text>
</comment>
<dbReference type="EMBL" id="JAFHKK010000019">
    <property type="protein sequence ID" value="MBN2964907.1"/>
    <property type="molecule type" value="Genomic_DNA"/>
</dbReference>
<proteinExistence type="predicted"/>
<accession>A0ABS2WTB9</accession>
<organism evidence="3 4">
    <name type="scientific">Sulfurospirillum tamanense</name>
    <dbReference type="NCBI Taxonomy" id="2813362"/>
    <lineage>
        <taxon>Bacteria</taxon>
        <taxon>Pseudomonadati</taxon>
        <taxon>Campylobacterota</taxon>
        <taxon>Epsilonproteobacteria</taxon>
        <taxon>Campylobacterales</taxon>
        <taxon>Sulfurospirillaceae</taxon>
        <taxon>Sulfurospirillum</taxon>
    </lineage>
</organism>
<keyword evidence="1" id="KW-0812">Transmembrane</keyword>